<dbReference type="GO" id="GO:0008276">
    <property type="term" value="F:protein methyltransferase activity"/>
    <property type="evidence" value="ECO:0007669"/>
    <property type="project" value="InterPro"/>
</dbReference>
<keyword evidence="5" id="KW-1185">Reference proteome</keyword>
<dbReference type="Gene3D" id="3.40.50.150">
    <property type="entry name" value="Vaccinia Virus protein VP39"/>
    <property type="match status" value="1"/>
</dbReference>
<evidence type="ECO:0000256" key="3">
    <source>
        <dbReference type="ARBA" id="ARBA00022691"/>
    </source>
</evidence>
<dbReference type="NCBIfam" id="TIGR03704">
    <property type="entry name" value="PrmC_rel_meth"/>
    <property type="match status" value="1"/>
</dbReference>
<dbReference type="SUPFAM" id="SSF141571">
    <property type="entry name" value="Pentapeptide repeat-like"/>
    <property type="match status" value="1"/>
</dbReference>
<evidence type="ECO:0000256" key="1">
    <source>
        <dbReference type="ARBA" id="ARBA00022603"/>
    </source>
</evidence>
<dbReference type="Pfam" id="PF00805">
    <property type="entry name" value="Pentapeptide"/>
    <property type="match status" value="1"/>
</dbReference>
<proteinExistence type="predicted"/>
<organism evidence="4 5">
    <name type="scientific">Phytoactinopolyspora halotolerans</name>
    <dbReference type="NCBI Taxonomy" id="1981512"/>
    <lineage>
        <taxon>Bacteria</taxon>
        <taxon>Bacillati</taxon>
        <taxon>Actinomycetota</taxon>
        <taxon>Actinomycetes</taxon>
        <taxon>Jiangellales</taxon>
        <taxon>Jiangellaceae</taxon>
        <taxon>Phytoactinopolyspora</taxon>
    </lineage>
</organism>
<keyword evidence="1" id="KW-0489">Methyltransferase</keyword>
<dbReference type="InterPro" id="IPR050320">
    <property type="entry name" value="N5-glutamine_MTase"/>
</dbReference>
<protein>
    <recommendedName>
        <fullName evidence="6">Methyltransferase small domain-containing protein</fullName>
    </recommendedName>
</protein>
<dbReference type="SUPFAM" id="SSF53335">
    <property type="entry name" value="S-adenosyl-L-methionine-dependent methyltransferases"/>
    <property type="match status" value="1"/>
</dbReference>
<dbReference type="Gene3D" id="1.10.8.10">
    <property type="entry name" value="DNA helicase RuvA subunit, C-terminal domain"/>
    <property type="match status" value="1"/>
</dbReference>
<evidence type="ECO:0000313" key="5">
    <source>
        <dbReference type="Proteomes" id="UP000475214"/>
    </source>
</evidence>
<evidence type="ECO:0008006" key="6">
    <source>
        <dbReference type="Google" id="ProtNLM"/>
    </source>
</evidence>
<gene>
    <name evidence="4" type="ORF">G1H10_14340</name>
</gene>
<dbReference type="InterPro" id="IPR004556">
    <property type="entry name" value="HemK-like"/>
</dbReference>
<dbReference type="AlphaFoldDB" id="A0A6L9S9H3"/>
<dbReference type="InterPro" id="IPR029063">
    <property type="entry name" value="SAM-dependent_MTases_sf"/>
</dbReference>
<dbReference type="NCBIfam" id="TIGR00536">
    <property type="entry name" value="hemK_fam"/>
    <property type="match status" value="1"/>
</dbReference>
<dbReference type="InterPro" id="IPR022446">
    <property type="entry name" value="MeTrfrase_put"/>
</dbReference>
<keyword evidence="3" id="KW-0949">S-adenosyl-L-methionine</keyword>
<dbReference type="PANTHER" id="PTHR18895">
    <property type="entry name" value="HEMK METHYLTRANSFERASE"/>
    <property type="match status" value="1"/>
</dbReference>
<keyword evidence="2" id="KW-0808">Transferase</keyword>
<name>A0A6L9S9H3_9ACTN</name>
<dbReference type="PANTHER" id="PTHR18895:SF74">
    <property type="entry name" value="MTRF1L RELEASE FACTOR GLUTAMINE METHYLTRANSFERASE"/>
    <property type="match status" value="1"/>
</dbReference>
<sequence>MDGRVVIQEVARRLRSAGCVFADDEARLLIESAAGPDELDRLVRRRAQGEPLEHVVGWAEFCGLRIAVEPGVFVPRRRTEFLVDQAGALLSAMADRPGGLGSPHHPGGPVLVDLCCGSAAIGVAVAARFRDARFHDARFHDARFHDARFHDARFGDAELHAADVDAAAVRCARRNVAQVGGQVYRGDLFQPLPDRLRGQVDLLLANTPYVPTGAITLMPAEARLHEPRVALDGGPDGLDVQRRVAADVRHWLRPGGHVLVETGRDQTPDAVELFSRHGLHARSVDAHDAGGAVVIATLPSA</sequence>
<dbReference type="GO" id="GO:0032259">
    <property type="term" value="P:methylation"/>
    <property type="evidence" value="ECO:0007669"/>
    <property type="project" value="UniProtKB-KW"/>
</dbReference>
<evidence type="ECO:0000256" key="2">
    <source>
        <dbReference type="ARBA" id="ARBA00022679"/>
    </source>
</evidence>
<dbReference type="Proteomes" id="UP000475214">
    <property type="component" value="Unassembled WGS sequence"/>
</dbReference>
<accession>A0A6L9S9H3</accession>
<dbReference type="InterPro" id="IPR001646">
    <property type="entry name" value="5peptide_repeat"/>
</dbReference>
<evidence type="ECO:0000313" key="4">
    <source>
        <dbReference type="EMBL" id="NEE01351.1"/>
    </source>
</evidence>
<dbReference type="EMBL" id="JAAGOA010000009">
    <property type="protein sequence ID" value="NEE01351.1"/>
    <property type="molecule type" value="Genomic_DNA"/>
</dbReference>
<reference evidence="4 5" key="1">
    <citation type="submission" date="2020-02" db="EMBL/GenBank/DDBJ databases">
        <authorList>
            <person name="Li X.-J."/>
            <person name="Han X.-M."/>
        </authorList>
    </citation>
    <scope>NUCLEOTIDE SEQUENCE [LARGE SCALE GENOMIC DNA]</scope>
    <source>
        <strain evidence="4 5">CCTCC AB 2017055</strain>
    </source>
</reference>
<comment type="caution">
    <text evidence="4">The sequence shown here is derived from an EMBL/GenBank/DDBJ whole genome shotgun (WGS) entry which is preliminary data.</text>
</comment>